<dbReference type="InterPro" id="IPR002182">
    <property type="entry name" value="NB-ARC"/>
</dbReference>
<keyword evidence="3" id="KW-1185">Reference proteome</keyword>
<name>A0ABZ1TZ64_9ACTN</name>
<protein>
    <submittedName>
        <fullName evidence="2">NB-ARC domain-containing protein</fullName>
    </submittedName>
</protein>
<dbReference type="RefSeq" id="WP_328954255.1">
    <property type="nucleotide sequence ID" value="NZ_CP108110.1"/>
</dbReference>
<dbReference type="Gene3D" id="3.40.50.300">
    <property type="entry name" value="P-loop containing nucleotide triphosphate hydrolases"/>
    <property type="match status" value="1"/>
</dbReference>
<evidence type="ECO:0000259" key="1">
    <source>
        <dbReference type="Pfam" id="PF00931"/>
    </source>
</evidence>
<sequence length="484" mass="52276">MFGALAPKATALVAGSPEERALRKVLRTASHGLTKGLSGSELLLRSHIYDWLCEESVAKELADAAFAGGEPDWRALAASATELGYDPETSPVDFAATASEFVVFLRAEIQQAAKESGGAVFNRWVVEQLAQISARLADGQPTGPRIESSLPPRPKVFVGRERDVALIRERLRPAGGGLAVVRGWPGVGKSTLAAEIAHDPALQQQFPEGVLWAGLSEETDVLGQLHLWCRRLGLRALQPDDTVETVSHLLAGRLRAARMLLIVDDAWRTEDARPFLVGGRDCGVLVTTRLTRIAQDLDADNYPLGVLDLASAVELMAREAPHVVAENPAEMAALADRLEGLPLALRVAARLLAAEHHLGFGVADLLQELSDEDGLLLEEQAPPDRADLASATTPTIAALLRKSTDRLPPVVRSHFSELGVLAARPATFDLVVMADLWQVPDARPSVRVLVDRGLLEPSDKRFQLHALLHAHARQILDTEEGWPA</sequence>
<dbReference type="Pfam" id="PF00931">
    <property type="entry name" value="NB-ARC"/>
    <property type="match status" value="1"/>
</dbReference>
<dbReference type="EMBL" id="CP108110">
    <property type="protein sequence ID" value="WUQ83221.1"/>
    <property type="molecule type" value="Genomic_DNA"/>
</dbReference>
<dbReference type="PANTHER" id="PTHR47691">
    <property type="entry name" value="REGULATOR-RELATED"/>
    <property type="match status" value="1"/>
</dbReference>
<organism evidence="2 3">
    <name type="scientific">Kitasatospora purpeofusca</name>
    <dbReference type="NCBI Taxonomy" id="67352"/>
    <lineage>
        <taxon>Bacteria</taxon>
        <taxon>Bacillati</taxon>
        <taxon>Actinomycetota</taxon>
        <taxon>Actinomycetes</taxon>
        <taxon>Kitasatosporales</taxon>
        <taxon>Streptomycetaceae</taxon>
        <taxon>Kitasatospora</taxon>
    </lineage>
</organism>
<reference evidence="2" key="1">
    <citation type="submission" date="2022-10" db="EMBL/GenBank/DDBJ databases">
        <title>The complete genomes of actinobacterial strains from the NBC collection.</title>
        <authorList>
            <person name="Joergensen T.S."/>
            <person name="Alvarez Arevalo M."/>
            <person name="Sterndorff E.B."/>
            <person name="Faurdal D."/>
            <person name="Vuksanovic O."/>
            <person name="Mourched A.-S."/>
            <person name="Charusanti P."/>
            <person name="Shaw S."/>
            <person name="Blin K."/>
            <person name="Weber T."/>
        </authorList>
    </citation>
    <scope>NUCLEOTIDE SEQUENCE</scope>
    <source>
        <strain evidence="2">NBC_00222</strain>
    </source>
</reference>
<evidence type="ECO:0000313" key="3">
    <source>
        <dbReference type="Proteomes" id="UP001432222"/>
    </source>
</evidence>
<dbReference type="PANTHER" id="PTHR47691:SF3">
    <property type="entry name" value="HTH-TYPE TRANSCRIPTIONAL REGULATOR RV0890C-RELATED"/>
    <property type="match status" value="1"/>
</dbReference>
<dbReference type="PRINTS" id="PR00364">
    <property type="entry name" value="DISEASERSIST"/>
</dbReference>
<feature type="domain" description="NB-ARC" evidence="1">
    <location>
        <begin position="166"/>
        <end position="302"/>
    </location>
</feature>
<dbReference type="InterPro" id="IPR027417">
    <property type="entry name" value="P-loop_NTPase"/>
</dbReference>
<accession>A0ABZ1TZ64</accession>
<evidence type="ECO:0000313" key="2">
    <source>
        <dbReference type="EMBL" id="WUQ83221.1"/>
    </source>
</evidence>
<proteinExistence type="predicted"/>
<gene>
    <name evidence="2" type="ORF">OHA16_09700</name>
</gene>
<dbReference type="Proteomes" id="UP001432222">
    <property type="component" value="Chromosome"/>
</dbReference>
<dbReference type="SUPFAM" id="SSF52540">
    <property type="entry name" value="P-loop containing nucleoside triphosphate hydrolases"/>
    <property type="match status" value="1"/>
</dbReference>